<dbReference type="Pfam" id="PF01120">
    <property type="entry name" value="Alpha_L_fucos"/>
    <property type="match status" value="1"/>
</dbReference>
<dbReference type="PANTHER" id="PTHR10030">
    <property type="entry name" value="ALPHA-L-FUCOSIDASE"/>
    <property type="match status" value="1"/>
</dbReference>
<evidence type="ECO:0000256" key="3">
    <source>
        <dbReference type="ARBA" id="ARBA00012662"/>
    </source>
</evidence>
<feature type="domain" description="Alpha-L-fucosidase C-terminal" evidence="9">
    <location>
        <begin position="430"/>
        <end position="512"/>
    </location>
</feature>
<dbReference type="Pfam" id="PF16757">
    <property type="entry name" value="Fucosidase_C"/>
    <property type="match status" value="1"/>
</dbReference>
<dbReference type="Proteomes" id="UP000622604">
    <property type="component" value="Unassembled WGS sequence"/>
</dbReference>
<comment type="function">
    <text evidence="1">Alpha-L-fucosidase is responsible for hydrolyzing the alpha-1,6-linked fucose joined to the reducing-end N-acetylglucosamine of the carbohydrate moieties of glycoproteins.</text>
</comment>
<evidence type="ECO:0000256" key="5">
    <source>
        <dbReference type="ARBA" id="ARBA00022801"/>
    </source>
</evidence>
<reference evidence="10" key="1">
    <citation type="journal article" date="2014" name="Int. J. Syst. Evol. Microbiol.">
        <title>Complete genome sequence of Corynebacterium casei LMG S-19264T (=DSM 44701T), isolated from a smear-ripened cheese.</title>
        <authorList>
            <consortium name="US DOE Joint Genome Institute (JGI-PGF)"/>
            <person name="Walter F."/>
            <person name="Albersmeier A."/>
            <person name="Kalinowski J."/>
            <person name="Ruckert C."/>
        </authorList>
    </citation>
    <scope>NUCLEOTIDE SEQUENCE</scope>
    <source>
        <strain evidence="10">KCTC 32337</strain>
    </source>
</reference>
<dbReference type="Gene3D" id="2.60.40.1180">
    <property type="entry name" value="Golgi alpha-mannosidase II"/>
    <property type="match status" value="1"/>
</dbReference>
<feature type="chain" id="PRO_5034856950" description="alpha-L-fucosidase" evidence="7">
    <location>
        <begin position="26"/>
        <end position="522"/>
    </location>
</feature>
<evidence type="ECO:0000256" key="7">
    <source>
        <dbReference type="SAM" id="SignalP"/>
    </source>
</evidence>
<evidence type="ECO:0000259" key="9">
    <source>
        <dbReference type="Pfam" id="PF16757"/>
    </source>
</evidence>
<accession>A0A8H9M1P5</accession>
<proteinExistence type="inferred from homology"/>
<gene>
    <name evidence="10" type="primary">fucA</name>
    <name evidence="10" type="ORF">GCM10011274_35880</name>
</gene>
<dbReference type="EMBL" id="BMZC01000011">
    <property type="protein sequence ID" value="GGZ74339.1"/>
    <property type="molecule type" value="Genomic_DNA"/>
</dbReference>
<dbReference type="GO" id="GO:0005764">
    <property type="term" value="C:lysosome"/>
    <property type="evidence" value="ECO:0007669"/>
    <property type="project" value="TreeGrafter"/>
</dbReference>
<dbReference type="PANTHER" id="PTHR10030:SF37">
    <property type="entry name" value="ALPHA-L-FUCOSIDASE-RELATED"/>
    <property type="match status" value="1"/>
</dbReference>
<dbReference type="InterPro" id="IPR016286">
    <property type="entry name" value="FUC_metazoa-typ"/>
</dbReference>
<evidence type="ECO:0000313" key="11">
    <source>
        <dbReference type="Proteomes" id="UP000622604"/>
    </source>
</evidence>
<feature type="domain" description="Glycoside hydrolase family 29 N-terminal" evidence="8">
    <location>
        <begin position="34"/>
        <end position="398"/>
    </location>
</feature>
<protein>
    <recommendedName>
        <fullName evidence="3">alpha-L-fucosidase</fullName>
        <ecNumber evidence="3">3.2.1.51</ecNumber>
    </recommendedName>
</protein>
<keyword evidence="4 7" id="KW-0732">Signal</keyword>
<dbReference type="SMART" id="SM00812">
    <property type="entry name" value="Alpha_L_fucos"/>
    <property type="match status" value="1"/>
</dbReference>
<dbReference type="InterPro" id="IPR000933">
    <property type="entry name" value="Glyco_hydro_29"/>
</dbReference>
<dbReference type="EC" id="3.2.1.51" evidence="3"/>
<evidence type="ECO:0000313" key="10">
    <source>
        <dbReference type="EMBL" id="GGZ74339.1"/>
    </source>
</evidence>
<dbReference type="Gene3D" id="3.20.20.80">
    <property type="entry name" value="Glycosidases"/>
    <property type="match status" value="1"/>
</dbReference>
<keyword evidence="5" id="KW-0378">Hydrolase</keyword>
<evidence type="ECO:0000256" key="4">
    <source>
        <dbReference type="ARBA" id="ARBA00022729"/>
    </source>
</evidence>
<evidence type="ECO:0000256" key="6">
    <source>
        <dbReference type="ARBA" id="ARBA00023295"/>
    </source>
</evidence>
<evidence type="ECO:0000259" key="8">
    <source>
        <dbReference type="Pfam" id="PF01120"/>
    </source>
</evidence>
<comment type="caution">
    <text evidence="10">The sequence shown here is derived from an EMBL/GenBank/DDBJ whole genome shotgun (WGS) entry which is preliminary data.</text>
</comment>
<dbReference type="RefSeq" id="WP_191866809.1">
    <property type="nucleotide sequence ID" value="NZ_BMZC01000011.1"/>
</dbReference>
<evidence type="ECO:0000256" key="2">
    <source>
        <dbReference type="ARBA" id="ARBA00007951"/>
    </source>
</evidence>
<dbReference type="PRINTS" id="PR00741">
    <property type="entry name" value="GLHYDRLASE29"/>
</dbReference>
<feature type="signal peptide" evidence="7">
    <location>
        <begin position="1"/>
        <end position="25"/>
    </location>
</feature>
<dbReference type="InterPro" id="IPR013780">
    <property type="entry name" value="Glyco_hydro_b"/>
</dbReference>
<dbReference type="InterPro" id="IPR031919">
    <property type="entry name" value="Fucosidase_C"/>
</dbReference>
<name>A0A8H9M1P5_9ALTE</name>
<reference evidence="10" key="2">
    <citation type="submission" date="2020-09" db="EMBL/GenBank/DDBJ databases">
        <authorList>
            <person name="Sun Q."/>
            <person name="Kim S."/>
        </authorList>
    </citation>
    <scope>NUCLEOTIDE SEQUENCE</scope>
    <source>
        <strain evidence="10">KCTC 32337</strain>
    </source>
</reference>
<organism evidence="10 11">
    <name type="scientific">Paraglaciecola chathamensis</name>
    <dbReference type="NCBI Taxonomy" id="368405"/>
    <lineage>
        <taxon>Bacteria</taxon>
        <taxon>Pseudomonadati</taxon>
        <taxon>Pseudomonadota</taxon>
        <taxon>Gammaproteobacteria</taxon>
        <taxon>Alteromonadales</taxon>
        <taxon>Alteromonadaceae</taxon>
        <taxon>Paraglaciecola</taxon>
    </lineage>
</organism>
<dbReference type="PIRSF" id="PIRSF001092">
    <property type="entry name" value="Alpha-L-fucosidase"/>
    <property type="match status" value="1"/>
</dbReference>
<sequence length="522" mass="59725">MARFIYSSAILGTLLSTCVSVQVDAQETSANQSDSFISGPYEATWESLKQYETPQWFQDGKLGIFIHWGPYVVPKYLGPFYGYHMYREQTIDIKGNPNPDRVNKVYQHHIEHYGGTQEFGYKDFIPKFHGKDFDAKQWIALFEKAGAKYVVPVAEHCDGFAMYDSNITRWDAVNMGPKRDVVGEIFEAAREKGMKVGMSSHYAYGWYWWGYKEGTDTVDPAFADFYGKPHAITDPHSEEHVNKWFARSMDMMKSYEPDLLWFDLGFSNPEYEEKRKSLLAQYYNQGVKNDQGVVLNYKNISYKPIPDGAAVLDVESGKLDRIREMPWQTDMSLGGWRWSYNDDWQTMPADKLIGDLIDIVSKNGSLLLNVAPDVNGVISQDQVDVLMELGDWLEQNGEGIYQTRPFSVFGQGPTNAKLVLHGNHKDTGYTSRDIRYTRKGQTIYAFVLDWPQEQSSISFNALGSEQHHLIDRIKRVSLLATDKELDWQQDADKLRVSLPNKRPAKYALGIKIELADLPPDVL</sequence>
<dbReference type="GO" id="GO:0006004">
    <property type="term" value="P:fucose metabolic process"/>
    <property type="evidence" value="ECO:0007669"/>
    <property type="project" value="InterPro"/>
</dbReference>
<dbReference type="GO" id="GO:0004560">
    <property type="term" value="F:alpha-L-fucosidase activity"/>
    <property type="evidence" value="ECO:0007669"/>
    <property type="project" value="InterPro"/>
</dbReference>
<dbReference type="GO" id="GO:0016139">
    <property type="term" value="P:glycoside catabolic process"/>
    <property type="evidence" value="ECO:0007669"/>
    <property type="project" value="TreeGrafter"/>
</dbReference>
<dbReference type="AlphaFoldDB" id="A0A8H9M1P5"/>
<dbReference type="SUPFAM" id="SSF51445">
    <property type="entry name" value="(Trans)glycosidases"/>
    <property type="match status" value="1"/>
</dbReference>
<comment type="similarity">
    <text evidence="2">Belongs to the glycosyl hydrolase 29 family.</text>
</comment>
<evidence type="ECO:0000256" key="1">
    <source>
        <dbReference type="ARBA" id="ARBA00004071"/>
    </source>
</evidence>
<keyword evidence="6" id="KW-0326">Glycosidase</keyword>
<dbReference type="InterPro" id="IPR057739">
    <property type="entry name" value="Glyco_hydro_29_N"/>
</dbReference>
<dbReference type="InterPro" id="IPR017853">
    <property type="entry name" value="GH"/>
</dbReference>